<dbReference type="GO" id="GO:0015628">
    <property type="term" value="P:protein secretion by the type II secretion system"/>
    <property type="evidence" value="ECO:0007669"/>
    <property type="project" value="InterPro"/>
</dbReference>
<dbReference type="GO" id="GO:0005886">
    <property type="term" value="C:plasma membrane"/>
    <property type="evidence" value="ECO:0007669"/>
    <property type="project" value="UniProtKB-SubCell"/>
</dbReference>
<sequence>MRRADGYTLVEVLVAVLVFSVLAASAYVALDGLSRSAIGQREHAEALAGLQLGVARLESDLRQLSQRARRNALGQIEPAFSGSARGLSGVRAGWINPTGLRRSHLQRFAWQFEGGELARLSWPVTDPTEALSPAIETLDLDLEAVEWRYRDSTGAWHDQWPPRSGGAGPLPLAIEVLIDHERFGRIRRLLVISS</sequence>
<dbReference type="InterPro" id="IPR051621">
    <property type="entry name" value="T2SS_protein_J"/>
</dbReference>
<evidence type="ECO:0000256" key="4">
    <source>
        <dbReference type="ARBA" id="ARBA00022475"/>
    </source>
</evidence>
<dbReference type="PANTHER" id="PTHR39583">
    <property type="entry name" value="TYPE II SECRETION SYSTEM PROTEIN J-RELATED"/>
    <property type="match status" value="1"/>
</dbReference>
<dbReference type="Gene3D" id="3.10.610.10">
    <property type="entry name" value="GSPII I/J protein-like"/>
    <property type="match status" value="1"/>
</dbReference>
<evidence type="ECO:0000256" key="3">
    <source>
        <dbReference type="ARBA" id="ARBA00021539"/>
    </source>
</evidence>
<dbReference type="PANTHER" id="PTHR39583:SF2">
    <property type="entry name" value="TYPE II SECRETION SYSTEM PROTEIN J"/>
    <property type="match status" value="1"/>
</dbReference>
<evidence type="ECO:0000313" key="11">
    <source>
        <dbReference type="Proteomes" id="UP000066624"/>
    </source>
</evidence>
<dbReference type="Proteomes" id="UP000066624">
    <property type="component" value="Chromosome"/>
</dbReference>
<comment type="subcellular location">
    <subcellularLocation>
        <location evidence="1">Cell inner membrane</location>
        <topology evidence="1">Single-pass membrane protein</topology>
    </subcellularLocation>
</comment>
<keyword evidence="5" id="KW-0488">Methylation</keyword>
<keyword evidence="7" id="KW-0812">Transmembrane</keyword>
<evidence type="ECO:0000256" key="7">
    <source>
        <dbReference type="ARBA" id="ARBA00022692"/>
    </source>
</evidence>
<evidence type="ECO:0000256" key="8">
    <source>
        <dbReference type="ARBA" id="ARBA00022989"/>
    </source>
</evidence>
<evidence type="ECO:0000313" key="10">
    <source>
        <dbReference type="EMBL" id="AKS40942.1"/>
    </source>
</evidence>
<reference evidence="10 11" key="1">
    <citation type="submission" date="2015-07" db="EMBL/GenBank/DDBJ databases">
        <authorList>
            <person name="Noorani M."/>
        </authorList>
    </citation>
    <scope>NUCLEOTIDE SEQUENCE [LARGE SCALE GENOMIC DNA]</scope>
    <source>
        <strain evidence="10 11">KCTC 42284</strain>
    </source>
</reference>
<dbReference type="RefSeq" id="WP_049724616.1">
    <property type="nucleotide sequence ID" value="NZ_CP012154.1"/>
</dbReference>
<dbReference type="Gene3D" id="2.10.70.20">
    <property type="entry name" value="gspk-gspi-gspj complex like domains"/>
    <property type="match status" value="1"/>
</dbReference>
<evidence type="ECO:0000256" key="9">
    <source>
        <dbReference type="ARBA" id="ARBA00023136"/>
    </source>
</evidence>
<dbReference type="GO" id="GO:0015627">
    <property type="term" value="C:type II protein secretion system complex"/>
    <property type="evidence" value="ECO:0007669"/>
    <property type="project" value="InterPro"/>
</dbReference>
<gene>
    <name evidence="10" type="ORF">WM2015_560</name>
</gene>
<keyword evidence="9" id="KW-0472">Membrane</keyword>
<evidence type="ECO:0000256" key="5">
    <source>
        <dbReference type="ARBA" id="ARBA00022481"/>
    </source>
</evidence>
<protein>
    <recommendedName>
        <fullName evidence="3">Type II secretion system protein J</fullName>
    </recommendedName>
</protein>
<dbReference type="SUPFAM" id="SSF54523">
    <property type="entry name" value="Pili subunits"/>
    <property type="match status" value="1"/>
</dbReference>
<keyword evidence="11" id="KW-1185">Reference proteome</keyword>
<dbReference type="STRING" id="1579979.WM2015_560"/>
<dbReference type="EMBL" id="CP012154">
    <property type="protein sequence ID" value="AKS40942.1"/>
    <property type="molecule type" value="Genomic_DNA"/>
</dbReference>
<accession>A0A0K0XTJ3</accession>
<dbReference type="KEGG" id="wma:WM2015_560"/>
<evidence type="ECO:0000256" key="1">
    <source>
        <dbReference type="ARBA" id="ARBA00004377"/>
    </source>
</evidence>
<keyword evidence="6" id="KW-0997">Cell inner membrane</keyword>
<dbReference type="Pfam" id="PF07963">
    <property type="entry name" value="N_methyl"/>
    <property type="match status" value="1"/>
</dbReference>
<dbReference type="AlphaFoldDB" id="A0A0K0XTJ3"/>
<evidence type="ECO:0000256" key="6">
    <source>
        <dbReference type="ARBA" id="ARBA00022519"/>
    </source>
</evidence>
<dbReference type="Pfam" id="PF11612">
    <property type="entry name" value="T2SSJ"/>
    <property type="match status" value="1"/>
</dbReference>
<keyword evidence="8" id="KW-1133">Transmembrane helix</keyword>
<dbReference type="InterPro" id="IPR012902">
    <property type="entry name" value="N_methyl_site"/>
</dbReference>
<keyword evidence="4" id="KW-1003">Cell membrane</keyword>
<name>A0A0K0XTJ3_9GAMM</name>
<comment type="similarity">
    <text evidence="2">Belongs to the GSP J family.</text>
</comment>
<proteinExistence type="inferred from homology"/>
<dbReference type="NCBIfam" id="TIGR01711">
    <property type="entry name" value="gspJ"/>
    <property type="match status" value="1"/>
</dbReference>
<evidence type="ECO:0000256" key="2">
    <source>
        <dbReference type="ARBA" id="ARBA00011084"/>
    </source>
</evidence>
<organism evidence="10 11">
    <name type="scientific">Wenzhouxiangella marina</name>
    <dbReference type="NCBI Taxonomy" id="1579979"/>
    <lineage>
        <taxon>Bacteria</taxon>
        <taxon>Pseudomonadati</taxon>
        <taxon>Pseudomonadota</taxon>
        <taxon>Gammaproteobacteria</taxon>
        <taxon>Chromatiales</taxon>
        <taxon>Wenzhouxiangellaceae</taxon>
        <taxon>Wenzhouxiangella</taxon>
    </lineage>
</organism>
<dbReference type="InterPro" id="IPR045584">
    <property type="entry name" value="Pilin-like"/>
</dbReference>
<dbReference type="NCBIfam" id="TIGR02532">
    <property type="entry name" value="IV_pilin_GFxxxE"/>
    <property type="match status" value="1"/>
</dbReference>
<dbReference type="InterPro" id="IPR010055">
    <property type="entry name" value="T2SS_protein-GspJ"/>
</dbReference>